<evidence type="ECO:0000259" key="11">
    <source>
        <dbReference type="Pfam" id="PF00755"/>
    </source>
</evidence>
<dbReference type="PANTHER" id="PTHR22589:SF16">
    <property type="entry name" value="CARNITINE O-PALMITOYLTRANSFERASE 2, MITOCHONDRIAL"/>
    <property type="match status" value="1"/>
</dbReference>
<evidence type="ECO:0000256" key="2">
    <source>
        <dbReference type="ARBA" id="ARBA00005232"/>
    </source>
</evidence>
<keyword evidence="3" id="KW-0813">Transport</keyword>
<dbReference type="Gene3D" id="3.30.559.70">
    <property type="entry name" value="Choline/Carnitine o-acyltransferase, domain 2"/>
    <property type="match status" value="1"/>
</dbReference>
<dbReference type="FunFam" id="1.20.1280.180:FF:000001">
    <property type="entry name" value="Carnitine O-palmitoyltransferase 2, mitochondrial"/>
    <property type="match status" value="1"/>
</dbReference>
<dbReference type="FunFam" id="1.10.275.20:FF:000001">
    <property type="entry name" value="carnitine O-palmitoyltransferase 2, mitochondrial"/>
    <property type="match status" value="1"/>
</dbReference>
<feature type="active site" description="Proton acceptor" evidence="9">
    <location>
        <position position="374"/>
    </location>
</feature>
<dbReference type="SUPFAM" id="SSF52777">
    <property type="entry name" value="CoA-dependent acyltransferases"/>
    <property type="match status" value="2"/>
</dbReference>
<evidence type="ECO:0000256" key="8">
    <source>
        <dbReference type="ARBA" id="ARBA00048999"/>
    </source>
</evidence>
<dbReference type="EMBL" id="OU963862">
    <property type="protein sequence ID" value="CAH0380592.1"/>
    <property type="molecule type" value="Genomic_DNA"/>
</dbReference>
<evidence type="ECO:0000256" key="10">
    <source>
        <dbReference type="RuleBase" id="RU003801"/>
    </source>
</evidence>
<evidence type="ECO:0000256" key="1">
    <source>
        <dbReference type="ARBA" id="ARBA00005005"/>
    </source>
</evidence>
<dbReference type="Gene3D" id="3.30.559.10">
    <property type="entry name" value="Chloramphenicol acetyltransferase-like domain"/>
    <property type="match status" value="1"/>
</dbReference>
<organism evidence="12 13">
    <name type="scientific">Bemisia tabaci</name>
    <name type="common">Sweetpotato whitefly</name>
    <name type="synonym">Aleurodes tabaci</name>
    <dbReference type="NCBI Taxonomy" id="7038"/>
    <lineage>
        <taxon>Eukaryota</taxon>
        <taxon>Metazoa</taxon>
        <taxon>Ecdysozoa</taxon>
        <taxon>Arthropoda</taxon>
        <taxon>Hexapoda</taxon>
        <taxon>Insecta</taxon>
        <taxon>Pterygota</taxon>
        <taxon>Neoptera</taxon>
        <taxon>Paraneoptera</taxon>
        <taxon>Hemiptera</taxon>
        <taxon>Sternorrhyncha</taxon>
        <taxon>Aleyrodoidea</taxon>
        <taxon>Aleyrodidae</taxon>
        <taxon>Aleyrodinae</taxon>
        <taxon>Bemisia</taxon>
    </lineage>
</organism>
<keyword evidence="13" id="KW-1185">Reference proteome</keyword>
<keyword evidence="5" id="KW-0276">Fatty acid metabolism</keyword>
<dbReference type="Proteomes" id="UP001152759">
    <property type="component" value="Chromosome 1"/>
</dbReference>
<dbReference type="InterPro" id="IPR023213">
    <property type="entry name" value="CAT-like_dom_sf"/>
</dbReference>
<dbReference type="InterPro" id="IPR000542">
    <property type="entry name" value="Carn_acyl_trans"/>
</dbReference>
<dbReference type="GO" id="GO:0006635">
    <property type="term" value="P:fatty acid beta-oxidation"/>
    <property type="evidence" value="ECO:0007669"/>
    <property type="project" value="TreeGrafter"/>
</dbReference>
<keyword evidence="6" id="KW-0443">Lipid metabolism</keyword>
<accession>A0A9N9ZZ17</accession>
<evidence type="ECO:0000256" key="7">
    <source>
        <dbReference type="ARBA" id="ARBA00023315"/>
    </source>
</evidence>
<dbReference type="Gene3D" id="1.20.1280.180">
    <property type="match status" value="1"/>
</dbReference>
<name>A0A9N9ZZ17_BEMTA</name>
<evidence type="ECO:0000256" key="9">
    <source>
        <dbReference type="PIRSR" id="PIRSR600542-1"/>
    </source>
</evidence>
<keyword evidence="7 10" id="KW-0012">Acyltransferase</keyword>
<dbReference type="GO" id="GO:0005739">
    <property type="term" value="C:mitochondrion"/>
    <property type="evidence" value="ECO:0007669"/>
    <property type="project" value="TreeGrafter"/>
</dbReference>
<dbReference type="PANTHER" id="PTHR22589">
    <property type="entry name" value="CARNITINE O-ACYLTRANSFERASE"/>
    <property type="match status" value="1"/>
</dbReference>
<dbReference type="AlphaFoldDB" id="A0A9N9ZZ17"/>
<evidence type="ECO:0000256" key="4">
    <source>
        <dbReference type="ARBA" id="ARBA00022679"/>
    </source>
</evidence>
<dbReference type="Pfam" id="PF00755">
    <property type="entry name" value="Carn_acyltransf"/>
    <property type="match status" value="1"/>
</dbReference>
<evidence type="ECO:0000256" key="3">
    <source>
        <dbReference type="ARBA" id="ARBA00022448"/>
    </source>
</evidence>
<dbReference type="InterPro" id="IPR042572">
    <property type="entry name" value="Carn_acyl_trans_N"/>
</dbReference>
<comment type="similarity">
    <text evidence="2 10">Belongs to the carnitine/choline acetyltransferase family.</text>
</comment>
<dbReference type="InterPro" id="IPR039551">
    <property type="entry name" value="Cho/carn_acyl_trans"/>
</dbReference>
<dbReference type="InterPro" id="IPR042231">
    <property type="entry name" value="Cho/carn_acyl_trans_2"/>
</dbReference>
<protein>
    <recommendedName>
        <fullName evidence="11">Choline/carnitine acyltransferase domain-containing protein</fullName>
    </recommendedName>
</protein>
<reference evidence="12" key="1">
    <citation type="submission" date="2021-12" db="EMBL/GenBank/DDBJ databases">
        <authorList>
            <person name="King R."/>
        </authorList>
    </citation>
    <scope>NUCLEOTIDE SEQUENCE</scope>
</reference>
<evidence type="ECO:0000256" key="5">
    <source>
        <dbReference type="ARBA" id="ARBA00022832"/>
    </source>
</evidence>
<keyword evidence="4 10" id="KW-0808">Transferase</keyword>
<gene>
    <name evidence="12" type="ORF">BEMITA_LOCUS327</name>
</gene>
<comment type="pathway">
    <text evidence="1">Lipid metabolism; fatty acid beta-oxidation.</text>
</comment>
<proteinExistence type="inferred from homology"/>
<dbReference type="GO" id="GO:0004095">
    <property type="term" value="F:carnitine O-palmitoyltransferase activity"/>
    <property type="evidence" value="ECO:0007669"/>
    <property type="project" value="TreeGrafter"/>
</dbReference>
<feature type="domain" description="Choline/carnitine acyltransferase" evidence="11">
    <location>
        <begin position="54"/>
        <end position="641"/>
    </location>
</feature>
<sequence length="653" mass="73663">MFRQLTKIRNGRGTSLEFSIHCALRRRRHTYAEDQYLQISSVPTLHFQPSLPRLPIPELSKTCDRYLRSVKPILSSSEYETTEKITKEFLLNDGAALHKHLVASDKANSHTSYISKPWTDVYFSDRVPLPLNYNPIIVYINSSEPSFNSQLIRTTNLLISSLRFLKSLRANILEPEVFHLNPKKSDTPFFRTFTGLLPSSISWYGAYMFNAYPLDMSQYKHLFNTSRIPEQNKDRLFHDASKRHILVMHKGHFYVFDVLDQAGNIIEPSKILGCLKYILDQKTPAEYPIGVLTTLDRNHWAKLRGSLESLGNSEALGLVDSSLFNISLDDENCQDDIEKTTRLFLHADGTNRWFDKSFSLIVSADGVAGLNFEHSWGDGVAVLRYFQDTYKDSDTKPVIHPDSKPDNSIISSVKKLDFKLDDNVKSSIIKAKEDYKKTCNSLQIDFSQFESFGRNLCKKKGVSPDLVMQLAFQVAYDKLAGKQVGTYESCSTAAFKHGRTETVRPCTIETTKFCKAINGPNKPSVDELKKAIMECSTKHSNLVKEAAMGQGFDRHLFALRTIAQNENNRIPAIFQDIAYKRINHNILSTSTLTSPTVMLGGFGPVVKDGFGIGYSILDDKLGAIVTSYRGQSDGAGFQKSLSMALQDIYSILK</sequence>
<dbReference type="KEGG" id="btab:109035238"/>
<comment type="catalytic activity">
    <reaction evidence="8">
        <text>4,8-dimethylnonanoyl-CoA + (R)-carnitine = O-4,8-dimethylnonanoyl-(R)-carnitine + CoA</text>
        <dbReference type="Rhea" id="RHEA:44860"/>
        <dbReference type="ChEBI" id="CHEBI:16347"/>
        <dbReference type="ChEBI" id="CHEBI:57287"/>
        <dbReference type="ChEBI" id="CHEBI:77061"/>
        <dbReference type="ChEBI" id="CHEBI:84654"/>
    </reaction>
</comment>
<evidence type="ECO:0000313" key="12">
    <source>
        <dbReference type="EMBL" id="CAH0380592.1"/>
    </source>
</evidence>
<evidence type="ECO:0000313" key="13">
    <source>
        <dbReference type="Proteomes" id="UP001152759"/>
    </source>
</evidence>
<dbReference type="Gene3D" id="1.10.275.20">
    <property type="entry name" value="Choline/Carnitine o-acyltransferase"/>
    <property type="match status" value="1"/>
</dbReference>
<evidence type="ECO:0000256" key="6">
    <source>
        <dbReference type="ARBA" id="ARBA00023098"/>
    </source>
</evidence>
<dbReference type="PROSITE" id="PS00440">
    <property type="entry name" value="ACYLTRANSF_C_2"/>
    <property type="match status" value="1"/>
</dbReference>